<evidence type="ECO:0000259" key="1">
    <source>
        <dbReference type="Pfam" id="PF08924"/>
    </source>
</evidence>
<protein>
    <recommendedName>
        <fullName evidence="1">Rv2525c-like glycoside hydrolase-like domain-containing protein</fullName>
    </recommendedName>
</protein>
<evidence type="ECO:0000313" key="3">
    <source>
        <dbReference type="Proteomes" id="UP000199651"/>
    </source>
</evidence>
<dbReference type="Proteomes" id="UP000199651">
    <property type="component" value="Unassembled WGS sequence"/>
</dbReference>
<gene>
    <name evidence="2" type="ORF">SAMN05192558_10759</name>
</gene>
<dbReference type="SUPFAM" id="SSF51445">
    <property type="entry name" value="(Trans)glycosidases"/>
    <property type="match status" value="1"/>
</dbReference>
<dbReference type="Pfam" id="PF08924">
    <property type="entry name" value="Rv2525c_GlyHyd-like"/>
    <property type="match status" value="1"/>
</dbReference>
<sequence length="299" mass="31656">MQILDYSAGYPAATAIKQAGYGGVIRYLRKEGASRVRPITAGELADMRRHGLAVALVYQAVSTSRILEGRAAGAHDARWALGQAAAIGVAQPRAIYFAADRDILPGQLPAVRAYLDGAASVLGKHRVGIYGEASVIDAAVPGHAAYGWQTAAWSGGHRSRAAHLYQRIGQPVVGGVACDVNDVLKPDFGQLDHQEDDMAALDENIPVHGQDRTTNLRTEVSYLPLNFARLMAADSRIEAKLDALAGALSDDEANLIAAIRSGQGITPEQHAEILRVQLPAAVLAALLELTKGSDEQKSA</sequence>
<dbReference type="AlphaFoldDB" id="A0A1H0QMR5"/>
<dbReference type="InterPro" id="IPR015020">
    <property type="entry name" value="Rv2525c-like_Glyco_Hydro-like"/>
</dbReference>
<dbReference type="OrthoDB" id="3345404at2"/>
<proteinExistence type="predicted"/>
<evidence type="ECO:0000313" key="2">
    <source>
        <dbReference type="EMBL" id="SDP18562.1"/>
    </source>
</evidence>
<accession>A0A1H0QMR5</accession>
<organism evidence="2 3">
    <name type="scientific">Actinokineospora alba</name>
    <dbReference type="NCBI Taxonomy" id="504798"/>
    <lineage>
        <taxon>Bacteria</taxon>
        <taxon>Bacillati</taxon>
        <taxon>Actinomycetota</taxon>
        <taxon>Actinomycetes</taxon>
        <taxon>Pseudonocardiales</taxon>
        <taxon>Pseudonocardiaceae</taxon>
        <taxon>Actinokineospora</taxon>
    </lineage>
</organism>
<dbReference type="STRING" id="504798.SAMN05421871_10458"/>
<dbReference type="RefSeq" id="WP_091377252.1">
    <property type="nucleotide sequence ID" value="NZ_FNDV01000004.1"/>
</dbReference>
<keyword evidence="3" id="KW-1185">Reference proteome</keyword>
<dbReference type="Gene3D" id="3.20.20.80">
    <property type="entry name" value="Glycosidases"/>
    <property type="match status" value="1"/>
</dbReference>
<reference evidence="3" key="1">
    <citation type="submission" date="2016-10" db="EMBL/GenBank/DDBJ databases">
        <authorList>
            <person name="Varghese N."/>
            <person name="Submissions S."/>
        </authorList>
    </citation>
    <scope>NUCLEOTIDE SEQUENCE [LARGE SCALE GENOMIC DNA]</scope>
    <source>
        <strain evidence="3">IBRC-M 10655</strain>
    </source>
</reference>
<name>A0A1H0QMR5_9PSEU</name>
<dbReference type="InterPro" id="IPR017853">
    <property type="entry name" value="GH"/>
</dbReference>
<feature type="domain" description="Rv2525c-like glycoside hydrolase-like" evidence="1">
    <location>
        <begin position="15"/>
        <end position="166"/>
    </location>
</feature>
<dbReference type="EMBL" id="FNJB01000007">
    <property type="protein sequence ID" value="SDP18562.1"/>
    <property type="molecule type" value="Genomic_DNA"/>
</dbReference>